<evidence type="ECO:0000313" key="1">
    <source>
        <dbReference type="EMBL" id="JAH15105.1"/>
    </source>
</evidence>
<dbReference type="EMBL" id="GBXM01093472">
    <property type="protein sequence ID" value="JAH15105.1"/>
    <property type="molecule type" value="Transcribed_RNA"/>
</dbReference>
<name>A0A0E9QFK1_ANGAN</name>
<protein>
    <submittedName>
        <fullName evidence="1">Uncharacterized protein</fullName>
    </submittedName>
</protein>
<proteinExistence type="predicted"/>
<reference evidence="1" key="2">
    <citation type="journal article" date="2015" name="Fish Shellfish Immunol.">
        <title>Early steps in the European eel (Anguilla anguilla)-Vibrio vulnificus interaction in the gills: Role of the RtxA13 toxin.</title>
        <authorList>
            <person name="Callol A."/>
            <person name="Pajuelo D."/>
            <person name="Ebbesson L."/>
            <person name="Teles M."/>
            <person name="MacKenzie S."/>
            <person name="Amaro C."/>
        </authorList>
    </citation>
    <scope>NUCLEOTIDE SEQUENCE</scope>
</reference>
<reference evidence="1" key="1">
    <citation type="submission" date="2014-11" db="EMBL/GenBank/DDBJ databases">
        <authorList>
            <person name="Amaro Gonzalez C."/>
        </authorList>
    </citation>
    <scope>NUCLEOTIDE SEQUENCE</scope>
</reference>
<accession>A0A0E9QFK1</accession>
<organism evidence="1">
    <name type="scientific">Anguilla anguilla</name>
    <name type="common">European freshwater eel</name>
    <name type="synonym">Muraena anguilla</name>
    <dbReference type="NCBI Taxonomy" id="7936"/>
    <lineage>
        <taxon>Eukaryota</taxon>
        <taxon>Metazoa</taxon>
        <taxon>Chordata</taxon>
        <taxon>Craniata</taxon>
        <taxon>Vertebrata</taxon>
        <taxon>Euteleostomi</taxon>
        <taxon>Actinopterygii</taxon>
        <taxon>Neopterygii</taxon>
        <taxon>Teleostei</taxon>
        <taxon>Anguilliformes</taxon>
        <taxon>Anguillidae</taxon>
        <taxon>Anguilla</taxon>
    </lineage>
</organism>
<sequence>MKLCEVCMCVCVRAYSLPRVK</sequence>
<dbReference type="AlphaFoldDB" id="A0A0E9QFK1"/>